<dbReference type="Pfam" id="PF05188">
    <property type="entry name" value="MutS_II"/>
    <property type="match status" value="1"/>
</dbReference>
<dbReference type="InterPro" id="IPR027417">
    <property type="entry name" value="P-loop_NTPase"/>
</dbReference>
<dbReference type="InterPro" id="IPR016151">
    <property type="entry name" value="DNA_mismatch_repair_MutS_N"/>
</dbReference>
<evidence type="ECO:0000256" key="10">
    <source>
        <dbReference type="RuleBase" id="RU003756"/>
    </source>
</evidence>
<comment type="function">
    <text evidence="10">Component of the post-replicative DNA mismatch repair system (MMR).</text>
</comment>
<accession>A0A0L6V9J7</accession>
<organism evidence="13 14">
    <name type="scientific">Puccinia sorghi</name>
    <dbReference type="NCBI Taxonomy" id="27349"/>
    <lineage>
        <taxon>Eukaryota</taxon>
        <taxon>Fungi</taxon>
        <taxon>Dikarya</taxon>
        <taxon>Basidiomycota</taxon>
        <taxon>Pucciniomycotina</taxon>
        <taxon>Pucciniomycetes</taxon>
        <taxon>Pucciniales</taxon>
        <taxon>Pucciniaceae</taxon>
        <taxon>Puccinia</taxon>
    </lineage>
</organism>
<dbReference type="Gene3D" id="1.10.1420.10">
    <property type="match status" value="2"/>
</dbReference>
<comment type="caution">
    <text evidence="13">The sequence shown here is derived from an EMBL/GenBank/DDBJ whole genome shotgun (WGS) entry which is preliminary data.</text>
</comment>
<dbReference type="Pfam" id="PF00488">
    <property type="entry name" value="MutS_V"/>
    <property type="match status" value="2"/>
</dbReference>
<evidence type="ECO:0000256" key="11">
    <source>
        <dbReference type="SAM" id="Coils"/>
    </source>
</evidence>
<gene>
    <name evidence="13" type="ORF">VP01_2176g3</name>
</gene>
<dbReference type="InterPro" id="IPR045076">
    <property type="entry name" value="MutS"/>
</dbReference>
<dbReference type="Pfam" id="PF05190">
    <property type="entry name" value="MutS_IV"/>
    <property type="match status" value="1"/>
</dbReference>
<protein>
    <recommendedName>
        <fullName evidence="12">DNA mismatch repair proteins mutS family domain-containing protein</fullName>
    </recommendedName>
</protein>
<dbReference type="FunFam" id="1.10.1420.10:FF:000017">
    <property type="entry name" value="DNA mismatch repair protein Msh2"/>
    <property type="match status" value="1"/>
</dbReference>
<feature type="coiled-coil region" evidence="11">
    <location>
        <begin position="577"/>
        <end position="604"/>
    </location>
</feature>
<dbReference type="PROSITE" id="PS00486">
    <property type="entry name" value="DNA_MISMATCH_REPAIR_2"/>
    <property type="match status" value="1"/>
</dbReference>
<evidence type="ECO:0000256" key="5">
    <source>
        <dbReference type="ARBA" id="ARBA00022840"/>
    </source>
</evidence>
<comment type="subcellular location">
    <subcellularLocation>
        <location evidence="1">Nucleus</location>
    </subcellularLocation>
</comment>
<dbReference type="InterPro" id="IPR036678">
    <property type="entry name" value="MutS_con_dom_sf"/>
</dbReference>
<evidence type="ECO:0000256" key="9">
    <source>
        <dbReference type="ARBA" id="ARBA00064337"/>
    </source>
</evidence>
<dbReference type="Gene3D" id="3.40.1170.10">
    <property type="entry name" value="DNA repair protein MutS, domain I"/>
    <property type="match status" value="1"/>
</dbReference>
<evidence type="ECO:0000256" key="8">
    <source>
        <dbReference type="ARBA" id="ARBA00023242"/>
    </source>
</evidence>
<dbReference type="GO" id="GO:0006312">
    <property type="term" value="P:mitotic recombination"/>
    <property type="evidence" value="ECO:0007669"/>
    <property type="project" value="TreeGrafter"/>
</dbReference>
<dbReference type="EMBL" id="LAVV01007032">
    <property type="protein sequence ID" value="KNZ57369.1"/>
    <property type="molecule type" value="Genomic_DNA"/>
</dbReference>
<dbReference type="Gene3D" id="3.30.420.110">
    <property type="entry name" value="MutS, connector domain"/>
    <property type="match status" value="1"/>
</dbReference>
<proteinExistence type="inferred from homology"/>
<feature type="domain" description="DNA mismatch repair proteins mutS family" evidence="12">
    <location>
        <begin position="797"/>
        <end position="813"/>
    </location>
</feature>
<dbReference type="InterPro" id="IPR007860">
    <property type="entry name" value="DNA_mmatch_repair_MutS_con_dom"/>
</dbReference>
<comment type="subunit">
    <text evidence="9">Heterodimer of msh2 and msh6.</text>
</comment>
<dbReference type="SMART" id="SM00533">
    <property type="entry name" value="MUTSd"/>
    <property type="match status" value="1"/>
</dbReference>
<keyword evidence="6 10" id="KW-0238">DNA-binding</keyword>
<dbReference type="InterPro" id="IPR007695">
    <property type="entry name" value="DNA_mismatch_repair_MutS-lik_N"/>
</dbReference>
<keyword evidence="7 10" id="KW-0234">DNA repair</keyword>
<dbReference type="InterPro" id="IPR007861">
    <property type="entry name" value="DNA_mismatch_repair_MutS_clamp"/>
</dbReference>
<feature type="coiled-coil region" evidence="11">
    <location>
        <begin position="502"/>
        <end position="529"/>
    </location>
</feature>
<dbReference type="InterPro" id="IPR000432">
    <property type="entry name" value="DNA_mismatch_repair_MutS_C"/>
</dbReference>
<dbReference type="InterPro" id="IPR036187">
    <property type="entry name" value="DNA_mismatch_repair_MutS_sf"/>
</dbReference>
<keyword evidence="14" id="KW-1185">Reference proteome</keyword>
<dbReference type="Pfam" id="PF05192">
    <property type="entry name" value="MutS_III"/>
    <property type="match status" value="1"/>
</dbReference>
<dbReference type="AlphaFoldDB" id="A0A0L6V9J7"/>
<dbReference type="FunFam" id="3.40.1170.10:FF:000013">
    <property type="entry name" value="DNA mismatch repair protein MSH2"/>
    <property type="match status" value="1"/>
</dbReference>
<evidence type="ECO:0000256" key="4">
    <source>
        <dbReference type="ARBA" id="ARBA00022763"/>
    </source>
</evidence>
<keyword evidence="8" id="KW-0539">Nucleus</keyword>
<dbReference type="OrthoDB" id="121051at2759"/>
<dbReference type="GO" id="GO:0032301">
    <property type="term" value="C:MutSalpha complex"/>
    <property type="evidence" value="ECO:0007669"/>
    <property type="project" value="TreeGrafter"/>
</dbReference>
<keyword evidence="3 10" id="KW-0547">Nucleotide-binding</keyword>
<dbReference type="PIRSF" id="PIRSF005813">
    <property type="entry name" value="MSH2"/>
    <property type="match status" value="1"/>
</dbReference>
<comment type="similarity">
    <text evidence="2 10">Belongs to the DNA mismatch repair MutS family.</text>
</comment>
<reference evidence="13 14" key="1">
    <citation type="submission" date="2015-08" db="EMBL/GenBank/DDBJ databases">
        <title>Next Generation Sequencing and Analysis of the Genome of Puccinia sorghi L Schw, the Causal Agent of Maize Common Rust.</title>
        <authorList>
            <person name="Rochi L."/>
            <person name="Burguener G."/>
            <person name="Darino M."/>
            <person name="Turjanski A."/>
            <person name="Kreff E."/>
            <person name="Dieguez M.J."/>
            <person name="Sacco F."/>
        </authorList>
    </citation>
    <scope>NUCLEOTIDE SEQUENCE [LARGE SCALE GENOMIC DNA]</scope>
    <source>
        <strain evidence="13 14">RO10H11247</strain>
    </source>
</reference>
<keyword evidence="5" id="KW-0067">ATP-binding</keyword>
<dbReference type="PANTHER" id="PTHR11361">
    <property type="entry name" value="DNA MISMATCH REPAIR PROTEIN MUTS FAMILY MEMBER"/>
    <property type="match status" value="1"/>
</dbReference>
<evidence type="ECO:0000256" key="7">
    <source>
        <dbReference type="ARBA" id="ARBA00023204"/>
    </source>
</evidence>
<name>A0A0L6V9J7_9BASI</name>
<evidence type="ECO:0000259" key="12">
    <source>
        <dbReference type="PROSITE" id="PS00486"/>
    </source>
</evidence>
<evidence type="ECO:0000256" key="2">
    <source>
        <dbReference type="ARBA" id="ARBA00006271"/>
    </source>
</evidence>
<evidence type="ECO:0000313" key="14">
    <source>
        <dbReference type="Proteomes" id="UP000037035"/>
    </source>
</evidence>
<dbReference type="GO" id="GO:0030983">
    <property type="term" value="F:mismatched DNA binding"/>
    <property type="evidence" value="ECO:0007669"/>
    <property type="project" value="InterPro"/>
</dbReference>
<dbReference type="SUPFAM" id="SSF48334">
    <property type="entry name" value="DNA repair protein MutS, domain III"/>
    <property type="match status" value="1"/>
</dbReference>
<evidence type="ECO:0000256" key="3">
    <source>
        <dbReference type="ARBA" id="ARBA00022741"/>
    </source>
</evidence>
<dbReference type="Gene3D" id="3.40.50.300">
    <property type="entry name" value="P-loop containing nucleotide triphosphate hydrolases"/>
    <property type="match status" value="1"/>
</dbReference>
<dbReference type="InterPro" id="IPR011184">
    <property type="entry name" value="DNA_mismatch_repair_Msh2"/>
</dbReference>
<dbReference type="Proteomes" id="UP000037035">
    <property type="component" value="Unassembled WGS sequence"/>
</dbReference>
<dbReference type="SMART" id="SM00534">
    <property type="entry name" value="MUTSac"/>
    <property type="match status" value="1"/>
</dbReference>
<dbReference type="InterPro" id="IPR032642">
    <property type="entry name" value="Msh2_ATP-bd"/>
</dbReference>
<evidence type="ECO:0000256" key="6">
    <source>
        <dbReference type="ARBA" id="ARBA00023125"/>
    </source>
</evidence>
<keyword evidence="4 10" id="KW-0227">DNA damage</keyword>
<dbReference type="Pfam" id="PF01624">
    <property type="entry name" value="MutS_I"/>
    <property type="match status" value="1"/>
</dbReference>
<evidence type="ECO:0000256" key="1">
    <source>
        <dbReference type="ARBA" id="ARBA00004123"/>
    </source>
</evidence>
<dbReference type="STRING" id="27349.A0A0L6V9J7"/>
<dbReference type="GO" id="GO:0140664">
    <property type="term" value="F:ATP-dependent DNA damage sensor activity"/>
    <property type="evidence" value="ECO:0007669"/>
    <property type="project" value="InterPro"/>
</dbReference>
<dbReference type="PANTHER" id="PTHR11361:SF35">
    <property type="entry name" value="DNA MISMATCH REPAIR PROTEIN MSH2"/>
    <property type="match status" value="1"/>
</dbReference>
<dbReference type="VEuPathDB" id="FungiDB:VP01_2176g3"/>
<dbReference type="InterPro" id="IPR007696">
    <property type="entry name" value="DNA_mismatch_repair_MutS_core"/>
</dbReference>
<dbReference type="FunFam" id="3.30.420.110:FF:000002">
    <property type="entry name" value="DNA mismatch repair protein"/>
    <property type="match status" value="1"/>
</dbReference>
<dbReference type="GO" id="GO:0005524">
    <property type="term" value="F:ATP binding"/>
    <property type="evidence" value="ECO:0007669"/>
    <property type="project" value="UniProtKB-KW"/>
</dbReference>
<dbReference type="GO" id="GO:0006298">
    <property type="term" value="P:mismatch repair"/>
    <property type="evidence" value="ECO:0007669"/>
    <property type="project" value="InterPro"/>
</dbReference>
<evidence type="ECO:0000313" key="13">
    <source>
        <dbReference type="EMBL" id="KNZ57369.1"/>
    </source>
</evidence>
<dbReference type="CDD" id="cd03285">
    <property type="entry name" value="ABC_MSH2_euk"/>
    <property type="match status" value="1"/>
</dbReference>
<keyword evidence="11" id="KW-0175">Coiled coil</keyword>
<dbReference type="SUPFAM" id="SSF52540">
    <property type="entry name" value="P-loop containing nucleoside triphosphate hydrolases"/>
    <property type="match status" value="1"/>
</dbReference>
<dbReference type="FunFam" id="1.10.1420.10:FF:000015">
    <property type="entry name" value="DNA mismatch repair protein Msh2"/>
    <property type="match status" value="1"/>
</dbReference>
<sequence length="1010" mass="112879">MSTPMYPTKAPEVNEDQTASKKFCEVFKNLEPSPKGTLRIFEREKGEFYTCYGQDAQYVATQFYRTNTVLRFIGPKTHGEQGLPSCSLSRAGAITFLRECLTSRQMRIQIYRSDQPSSKSSSNWSLAIQASPGNLEPLADLLFSNTDILSSPVIASLWVKGISGSSSGRIMGVAFADTSVRTLGLSEFPEQDDGWGNTESLIIQLGIKEAIIASPTSTKTGGDSSQNPEYQQLIEVLERCGVVVTERKRAEFNIKNVEQDINRLLSGDRQLAALPQFEMKTALAALNPLLNYLAILDDPSNHSAYKFVTHDLGQFMRLDASAVRALHLFPNPTSIGGGGKNMSLFGLLNRCKTSQGTRLLGRWLKQPLVNLHEIEQRQMLVGIMFRDGLLRQALQEDHLKAMPDLTRISKRFIQGAGSLEDVVRVYQAVVKLPEILEALEKADVLETDEKEEEELLHRIYCAPFQSLQECVTNLAQYVEMVETTVDLDELENHQFIIKPDFDDDLRELKNALLQNREQLDEEHERVAEDLGMGTDSKILHFENHQVYGYVFRLTRKEAGAIRSKKNYIELSHRNNGCHFTTKALKELNNQLKDLTQKYQRKQSSLVKEVVSIAASYCPILEKLNEIIAHLDLIVSFAHVSLNAPMTYTCPRMYALGEGDVSLKGCRHPCLEVQDDINFIPNDTLMERDKSSFHIITGPNMGGKSTYIRQIGVAALMAQLGCYVPCAEASLPVFDSILARVGAGDSQTKGISTFMAEMLETAVILKVRQDDFLSPTPKLASLTLPWLLVAHQSATPNSLIIIDELGRGTSTYDGFGLAWAISEHIAVEIKAFTLFATHFHELTSLDKQVGHVKNYHVVAHVESKSTTAGVSCSDITLLYKVEPGFSDQSFGIHVAEMANFPQDVLKLARGKAEELENFGAEKKEADSVEESKGRAGKREIEEGTRLVSEMLWAWMEAEKSRKSSTEERMDVDDDPTVQLEAKLASLKHSFQSFLPQLEQNPWVRDVLMNSY</sequence>